<name>A0A5B9VUH7_9BACT</name>
<dbReference type="InterPro" id="IPR011335">
    <property type="entry name" value="Restrct_endonuc-II-like"/>
</dbReference>
<dbReference type="EMBL" id="CP042997">
    <property type="protein sequence ID" value="QEH32146.1"/>
    <property type="molecule type" value="Genomic_DNA"/>
</dbReference>
<sequence>MPDGERHEPIRGRLVEKAAGARSGWVELKLGAAPLAFCEAHDLGWVLPGTTDYRCFSHAAGRVRRPDISFVRKDRPPGGELPEGFSIVPPDLAVEVVSPRDLASELEEKLDDYRAANIPLAWVIYPDSRSAMVYRSDGSMSRVREDEDLPGEHVIPGFRLPLGAILPTASKGPGGSPPAAPGEAAREG</sequence>
<dbReference type="KEGG" id="agv:OJF2_06150"/>
<gene>
    <name evidence="3" type="ORF">OJF2_06150</name>
</gene>
<dbReference type="Proteomes" id="UP000324233">
    <property type="component" value="Chromosome"/>
</dbReference>
<reference evidence="3 4" key="1">
    <citation type="submission" date="2019-08" db="EMBL/GenBank/DDBJ databases">
        <title>Deep-cultivation of Planctomycetes and their phenomic and genomic characterization uncovers novel biology.</title>
        <authorList>
            <person name="Wiegand S."/>
            <person name="Jogler M."/>
            <person name="Boedeker C."/>
            <person name="Pinto D."/>
            <person name="Vollmers J."/>
            <person name="Rivas-Marin E."/>
            <person name="Kohn T."/>
            <person name="Peeters S.H."/>
            <person name="Heuer A."/>
            <person name="Rast P."/>
            <person name="Oberbeckmann S."/>
            <person name="Bunk B."/>
            <person name="Jeske O."/>
            <person name="Meyerdierks A."/>
            <person name="Storesund J.E."/>
            <person name="Kallscheuer N."/>
            <person name="Luecker S."/>
            <person name="Lage O.M."/>
            <person name="Pohl T."/>
            <person name="Merkel B.J."/>
            <person name="Hornburger P."/>
            <person name="Mueller R.-W."/>
            <person name="Bruemmer F."/>
            <person name="Labrenz M."/>
            <person name="Spormann A.M."/>
            <person name="Op den Camp H."/>
            <person name="Overmann J."/>
            <person name="Amann R."/>
            <person name="Jetten M.S.M."/>
            <person name="Mascher T."/>
            <person name="Medema M.H."/>
            <person name="Devos D.P."/>
            <person name="Kaster A.-K."/>
            <person name="Ovreas L."/>
            <person name="Rohde M."/>
            <person name="Galperin M.Y."/>
            <person name="Jogler C."/>
        </authorList>
    </citation>
    <scope>NUCLEOTIDE SEQUENCE [LARGE SCALE GENOMIC DNA]</scope>
    <source>
        <strain evidence="3 4">OJF2</strain>
    </source>
</reference>
<dbReference type="Pfam" id="PF05685">
    <property type="entry name" value="Uma2"/>
    <property type="match status" value="1"/>
</dbReference>
<feature type="domain" description="Putative restriction endonuclease" evidence="2">
    <location>
        <begin position="3"/>
        <end position="162"/>
    </location>
</feature>
<feature type="region of interest" description="Disordered" evidence="1">
    <location>
        <begin position="166"/>
        <end position="188"/>
    </location>
</feature>
<evidence type="ECO:0000256" key="1">
    <source>
        <dbReference type="SAM" id="MobiDB-lite"/>
    </source>
</evidence>
<proteinExistence type="predicted"/>
<dbReference type="InterPro" id="IPR008538">
    <property type="entry name" value="Uma2"/>
</dbReference>
<organism evidence="3 4">
    <name type="scientific">Aquisphaera giovannonii</name>
    <dbReference type="NCBI Taxonomy" id="406548"/>
    <lineage>
        <taxon>Bacteria</taxon>
        <taxon>Pseudomonadati</taxon>
        <taxon>Planctomycetota</taxon>
        <taxon>Planctomycetia</taxon>
        <taxon>Isosphaerales</taxon>
        <taxon>Isosphaeraceae</taxon>
        <taxon>Aquisphaera</taxon>
    </lineage>
</organism>
<dbReference type="SUPFAM" id="SSF52980">
    <property type="entry name" value="Restriction endonuclease-like"/>
    <property type="match status" value="1"/>
</dbReference>
<evidence type="ECO:0000313" key="3">
    <source>
        <dbReference type="EMBL" id="QEH32146.1"/>
    </source>
</evidence>
<protein>
    <recommendedName>
        <fullName evidence="2">Putative restriction endonuclease domain-containing protein</fullName>
    </recommendedName>
</protein>
<evidence type="ECO:0000259" key="2">
    <source>
        <dbReference type="Pfam" id="PF05685"/>
    </source>
</evidence>
<dbReference type="CDD" id="cd06260">
    <property type="entry name" value="DUF820-like"/>
    <property type="match status" value="1"/>
</dbReference>
<dbReference type="Gene3D" id="3.90.1570.10">
    <property type="entry name" value="tt1808, chain A"/>
    <property type="match status" value="1"/>
</dbReference>
<dbReference type="AlphaFoldDB" id="A0A5B9VUH7"/>
<dbReference type="PANTHER" id="PTHR34107">
    <property type="entry name" value="SLL0198 PROTEIN-RELATED"/>
    <property type="match status" value="1"/>
</dbReference>
<keyword evidence="4" id="KW-1185">Reference proteome</keyword>
<dbReference type="InterPro" id="IPR012296">
    <property type="entry name" value="Nuclease_put_TT1808"/>
</dbReference>
<accession>A0A5B9VUH7</accession>
<dbReference type="PANTHER" id="PTHR34107:SF1">
    <property type="entry name" value="SLL0198 PROTEIN"/>
    <property type="match status" value="1"/>
</dbReference>
<evidence type="ECO:0000313" key="4">
    <source>
        <dbReference type="Proteomes" id="UP000324233"/>
    </source>
</evidence>